<sequence>MKSGLYGSIPKFVGTHTKSKCLKICNVTKFVGTTANRNFTN</sequence>
<protein>
    <submittedName>
        <fullName evidence="1">Uncharacterized protein</fullName>
    </submittedName>
</protein>
<dbReference type="AlphaFoldDB" id="T0GMI9"/>
<proteinExistence type="predicted"/>
<comment type="caution">
    <text evidence="1">The sequence shown here is derived from an EMBL/GenBank/DDBJ whole genome shotgun (WGS) entry which is preliminary data.</text>
</comment>
<name>T0GMI9_9LEPT</name>
<accession>T0GMI9</accession>
<dbReference type="Proteomes" id="UP000015442">
    <property type="component" value="Unassembled WGS sequence"/>
</dbReference>
<dbReference type="EMBL" id="AKWY02000034">
    <property type="protein sequence ID" value="EQA70092.1"/>
    <property type="molecule type" value="Genomic_DNA"/>
</dbReference>
<evidence type="ECO:0000313" key="2">
    <source>
        <dbReference type="Proteomes" id="UP000015442"/>
    </source>
</evidence>
<organism evidence="1 2">
    <name type="scientific">Leptospira noguchii serovar Panama str. CZ214</name>
    <dbReference type="NCBI Taxonomy" id="1001595"/>
    <lineage>
        <taxon>Bacteria</taxon>
        <taxon>Pseudomonadati</taxon>
        <taxon>Spirochaetota</taxon>
        <taxon>Spirochaetia</taxon>
        <taxon>Leptospirales</taxon>
        <taxon>Leptospiraceae</taxon>
        <taxon>Leptospira</taxon>
    </lineage>
</organism>
<gene>
    <name evidence="1" type="ORF">LEP1GSC059_1989</name>
</gene>
<evidence type="ECO:0000313" key="1">
    <source>
        <dbReference type="EMBL" id="EQA70092.1"/>
    </source>
</evidence>
<reference evidence="1 2" key="1">
    <citation type="submission" date="2013-05" db="EMBL/GenBank/DDBJ databases">
        <authorList>
            <person name="Harkins D.M."/>
            <person name="Durkin A.S."/>
            <person name="Brinkac L.M."/>
            <person name="Haft D.H."/>
            <person name="Selengut J.D."/>
            <person name="Sanka R."/>
            <person name="DePew J."/>
            <person name="Purushe J."/>
            <person name="Hartskeerl R.A."/>
            <person name="Ahmed A."/>
            <person name="van der Linden H."/>
            <person name="Goris M.G.A."/>
            <person name="Vinetz J.M."/>
            <person name="Sutton G.G."/>
            <person name="Nierman W.C."/>
            <person name="Fouts D.E."/>
        </authorList>
    </citation>
    <scope>NUCLEOTIDE SEQUENCE [LARGE SCALE GENOMIC DNA]</scope>
    <source>
        <strain evidence="1 2">CZ214</strain>
    </source>
</reference>